<dbReference type="Proteomes" id="UP000885258">
    <property type="component" value="Unassembled WGS sequence"/>
</dbReference>
<dbReference type="EMBL" id="AALDNI010000097">
    <property type="protein sequence ID" value="ECY5344300.1"/>
    <property type="molecule type" value="Genomic_DNA"/>
</dbReference>
<dbReference type="Proteomes" id="UP000054461">
    <property type="component" value="Unassembled WGS sequence"/>
</dbReference>
<dbReference type="Proteomes" id="UP000885385">
    <property type="component" value="Unassembled WGS sequence"/>
</dbReference>
<keyword evidence="8" id="KW-1133">Transmembrane helix</keyword>
<dbReference type="eggNOG" id="COG0526">
    <property type="taxonomic scope" value="Bacteria"/>
</dbReference>
<evidence type="ECO:0000313" key="15">
    <source>
        <dbReference type="EMBL" id="AKH07947.1"/>
    </source>
</evidence>
<dbReference type="InterPro" id="IPR036249">
    <property type="entry name" value="Thioredoxin-like_sf"/>
</dbReference>
<dbReference type="InterPro" id="IPR013740">
    <property type="entry name" value="Redoxin"/>
</dbReference>
<evidence type="ECO:0000313" key="31">
    <source>
        <dbReference type="Proteomes" id="UP000034636"/>
    </source>
</evidence>
<dbReference type="NCBIfam" id="TIGR00385">
    <property type="entry name" value="dsbE"/>
    <property type="match status" value="1"/>
</dbReference>
<protein>
    <recommendedName>
        <fullName evidence="3">Thiol:disulfide interchange protein DsbE</fullName>
    </recommendedName>
    <alternativeName>
        <fullName evidence="12">Cytochrome c biogenesis protein CcmG</fullName>
    </alternativeName>
</protein>
<dbReference type="EMBL" id="AAIGQE010000003">
    <property type="protein sequence ID" value="ECE0294460.1"/>
    <property type="molecule type" value="Genomic_DNA"/>
</dbReference>
<organism evidence="27">
    <name type="scientific">Salmonella typhimurium</name>
    <dbReference type="NCBI Taxonomy" id="90371"/>
    <lineage>
        <taxon>Bacteria</taxon>
        <taxon>Pseudomonadati</taxon>
        <taxon>Pseudomonadota</taxon>
        <taxon>Gammaproteobacteria</taxon>
        <taxon>Enterobacterales</taxon>
        <taxon>Enterobacteriaceae</taxon>
        <taxon>Salmonella</taxon>
    </lineage>
</organism>
<keyword evidence="6" id="KW-0812">Transmembrane</keyword>
<evidence type="ECO:0000313" key="28">
    <source>
        <dbReference type="EMBL" id="KTZ09217.1"/>
    </source>
</evidence>
<evidence type="ECO:0000313" key="24">
    <source>
        <dbReference type="EMBL" id="ECW0642854.1"/>
    </source>
</evidence>
<evidence type="ECO:0000313" key="29">
    <source>
        <dbReference type="EMBL" id="MIT52316.1"/>
    </source>
</evidence>
<dbReference type="Proteomes" id="UP000839909">
    <property type="component" value="Unassembled WGS sequence"/>
</dbReference>
<dbReference type="Proteomes" id="UP000839911">
    <property type="component" value="Unassembled WGS sequence"/>
</dbReference>
<dbReference type="Proteomes" id="UP000839907">
    <property type="component" value="Unassembled WGS sequence"/>
</dbReference>
<reference evidence="24" key="7">
    <citation type="submission" date="2019-09" db="EMBL/GenBank/DDBJ databases">
        <authorList>
            <consortium name="GenomeTrakr network: Whole genome sequencing for foodborne pathogen traceback"/>
        </authorList>
    </citation>
    <scope>NUCLEOTIDE SEQUENCE [LARGE SCALE GENOMIC DNA]</scope>
    <source>
        <strain evidence="24">AUSMDU00020735</strain>
        <strain evidence="20 33">VA_WGS-00080</strain>
    </source>
</reference>
<accession>A0A0M2IT40</accession>
<dbReference type="EMBL" id="JYVU01000051">
    <property type="protein sequence ID" value="KTZ09217.1"/>
    <property type="molecule type" value="Genomic_DNA"/>
</dbReference>
<evidence type="ECO:0000256" key="13">
    <source>
        <dbReference type="ARBA" id="ARBA00055637"/>
    </source>
</evidence>
<evidence type="ECO:0000313" key="26">
    <source>
        <dbReference type="EMBL" id="HAB0973657.1"/>
    </source>
</evidence>
<dbReference type="EMBL" id="AAKVET010000045">
    <property type="protein sequence ID" value="ECW0642854.1"/>
    <property type="molecule type" value="Genomic_DNA"/>
</dbReference>
<evidence type="ECO:0000313" key="18">
    <source>
        <dbReference type="EMBL" id="EBW5463956.1"/>
    </source>
</evidence>
<accession>A0A0F7J8F2</accession>
<keyword evidence="11" id="KW-0676">Redox-active center</keyword>
<dbReference type="EMBL" id="RVDJ01000050">
    <property type="protein sequence ID" value="MLP88573.1"/>
    <property type="molecule type" value="Genomic_DNA"/>
</dbReference>
<dbReference type="OMA" id="KWLAEFH"/>
<dbReference type="RefSeq" id="WP_000828296.1">
    <property type="nucleotide sequence ID" value="NZ_AP023291.1"/>
</dbReference>
<dbReference type="Proteomes" id="UP000839581">
    <property type="component" value="Unassembled WGS sequence"/>
</dbReference>
<dbReference type="EMBL" id="AAHIDF010000058">
    <property type="protein sequence ID" value="EBW3631277.1"/>
    <property type="molecule type" value="Genomic_DNA"/>
</dbReference>
<evidence type="ECO:0000256" key="12">
    <source>
        <dbReference type="ARBA" id="ARBA00032826"/>
    </source>
</evidence>
<dbReference type="GO" id="GO:0015036">
    <property type="term" value="F:disulfide oxidoreductase activity"/>
    <property type="evidence" value="ECO:0007669"/>
    <property type="project" value="InterPro"/>
</dbReference>
<reference evidence="22" key="4">
    <citation type="submission" date="2018-08" db="EMBL/GenBank/DDBJ databases">
        <authorList>
            <consortium name="PulseNet: The National Subtyping Network for Foodborne Disease Surveillance"/>
            <person name="Tarr C.L."/>
            <person name="Trees E."/>
            <person name="Katz L.S."/>
            <person name="Carleton-Romer H.A."/>
            <person name="Stroika S."/>
            <person name="Kucerova Z."/>
            <person name="Roache K.F."/>
            <person name="Sabol A.L."/>
            <person name="Besser J."/>
            <person name="Gerner-Smidt P."/>
        </authorList>
    </citation>
    <scope>NUCLEOTIDE SEQUENCE [LARGE SCALE GENOMIC DNA]</scope>
    <source>
        <strain evidence="22">PNUSAS008736</strain>
    </source>
</reference>
<dbReference type="EMBL" id="CP011428">
    <property type="protein sequence ID" value="AKH07947.1"/>
    <property type="molecule type" value="Genomic_DNA"/>
</dbReference>
<evidence type="ECO:0000313" key="19">
    <source>
        <dbReference type="EMBL" id="EBY1705056.1"/>
    </source>
</evidence>
<dbReference type="EMBL" id="AAKUOT010000085">
    <property type="protein sequence ID" value="ECV8763814.1"/>
    <property type="molecule type" value="Genomic_DNA"/>
</dbReference>
<evidence type="ECO:0000313" key="16">
    <source>
        <dbReference type="EMBL" id="AKH09443.1"/>
    </source>
</evidence>
<evidence type="ECO:0000313" key="23">
    <source>
        <dbReference type="EMBL" id="ECV8763814.1"/>
    </source>
</evidence>
<evidence type="ECO:0000313" key="21">
    <source>
        <dbReference type="EMBL" id="ECF1545115.1"/>
    </source>
</evidence>
<comment type="subcellular location">
    <subcellularLocation>
        <location evidence="1">Cell inner membrane</location>
        <topology evidence="1">Single-pass membrane protein</topology>
        <orientation evidence="1">Periplasmic side</orientation>
    </subcellularLocation>
</comment>
<evidence type="ECO:0000313" key="27">
    <source>
        <dbReference type="EMBL" id="HAD3704275.1"/>
    </source>
</evidence>
<dbReference type="AlphaFoldDB" id="A0A0D6FDK1"/>
<dbReference type="SUPFAM" id="SSF52833">
    <property type="entry name" value="Thioredoxin-like"/>
    <property type="match status" value="1"/>
</dbReference>
<evidence type="ECO:0000256" key="11">
    <source>
        <dbReference type="ARBA" id="ARBA00023284"/>
    </source>
</evidence>
<accession>A0A0D6FDK1</accession>
<reference evidence="27" key="3">
    <citation type="journal article" date="2018" name="Genome Biol.">
        <title>SKESA: strategic k-mer extension for scrupulous assemblies.</title>
        <authorList>
            <person name="Souvorov A."/>
            <person name="Agarwala R."/>
            <person name="Lipman D.J."/>
        </authorList>
    </citation>
    <scope>NUCLEOTIDE SEQUENCE</scope>
    <source>
        <strain evidence="26">Salmonella enterica</strain>
        <strain evidence="27">Typhimurium</strain>
    </source>
</reference>
<evidence type="ECO:0000313" key="30">
    <source>
        <dbReference type="EMBL" id="MLP88573.1"/>
    </source>
</evidence>
<dbReference type="Gene3D" id="3.40.30.10">
    <property type="entry name" value="Glutaredoxin"/>
    <property type="match status" value="1"/>
</dbReference>
<reference evidence="28 32" key="1">
    <citation type="submission" date="2014-09" db="EMBL/GenBank/DDBJ databases">
        <title>Salmonella Genotype and Phenotype Association.</title>
        <authorList>
            <person name="Chen Y."/>
            <person name="Folster J."/>
            <person name="Ayers S."/>
            <person name="Kabera C."/>
            <person name="Li C."/>
            <person name="Mukherjee S."/>
            <person name="Lam C."/>
            <person name="Zhao S."/>
            <person name="McDermott P."/>
        </authorList>
    </citation>
    <scope>NUCLEOTIDE SEQUENCE [LARGE SCALE GENOMIC DNA]</scope>
    <source>
        <strain evidence="28 32">CVM N32045</strain>
    </source>
</reference>
<dbReference type="Proteomes" id="UP000839915">
    <property type="component" value="Unassembled WGS sequence"/>
</dbReference>
<dbReference type="InterPro" id="IPR050553">
    <property type="entry name" value="Thioredoxin_ResA/DsbE_sf"/>
</dbReference>
<evidence type="ECO:0000256" key="7">
    <source>
        <dbReference type="ARBA" id="ARBA00022748"/>
    </source>
</evidence>
<sequence>MKRNVLLLPLLIFLLIAAALLWQLARNAQGDDPTNLESALTGKPVPAFRLESLETPGQYYQAEVLTQGKPVLLNVWATWCPTCRAEHQYLNQLSAQGIRVVGLNYKDDRAKAVAWLKELGNPYALSLSDSDGMLGLDLGVYGAPETFLIDGRGIIRYRHAGDLNARVWESELKPLWDRYSREAAQ</sequence>
<evidence type="ECO:0000256" key="8">
    <source>
        <dbReference type="ARBA" id="ARBA00022989"/>
    </source>
</evidence>
<evidence type="ECO:0000313" key="20">
    <source>
        <dbReference type="EMBL" id="ECE0294460.1"/>
    </source>
</evidence>
<keyword evidence="4" id="KW-1003">Cell membrane</keyword>
<dbReference type="InterPro" id="IPR017937">
    <property type="entry name" value="Thioredoxin_CS"/>
</dbReference>
<dbReference type="Proteomes" id="UP000839595">
    <property type="component" value="Unassembled WGS sequence"/>
</dbReference>
<comment type="similarity">
    <text evidence="2">Belongs to the thioredoxin family. DsbE subfamily.</text>
</comment>
<dbReference type="CDD" id="cd03010">
    <property type="entry name" value="TlpA_like_DsbE"/>
    <property type="match status" value="1"/>
</dbReference>
<dbReference type="EMBL" id="DAAFPQ010000039">
    <property type="protein sequence ID" value="HAB0973657.1"/>
    <property type="molecule type" value="Genomic_DNA"/>
</dbReference>
<evidence type="ECO:0000256" key="5">
    <source>
        <dbReference type="ARBA" id="ARBA00022519"/>
    </source>
</evidence>
<dbReference type="Pfam" id="PF08534">
    <property type="entry name" value="Redoxin"/>
    <property type="match status" value="1"/>
</dbReference>
<dbReference type="PROSITE" id="PS00194">
    <property type="entry name" value="THIOREDOXIN_1"/>
    <property type="match status" value="1"/>
</dbReference>
<dbReference type="KEGG" id="seni:CY43_19790"/>
<reference evidence="15 31" key="2">
    <citation type="journal article" date="2015" name="Genome Announc.">
        <title>Complete Genome Sequencing of a Multidrug-Resistant and Human-Invasive Salmonella enterica Serovar Typhimurium Strain of the Emerging Sequence Type 213 Genotype.</title>
        <authorList>
            <person name="Calva E."/>
            <person name="Silva C."/>
            <person name="Zaidi M.B."/>
            <person name="Sanchez-Flores A."/>
            <person name="Estrada K."/>
            <person name="Silva G.G."/>
            <person name="Soto-Jimenez L.M."/>
            <person name="Wiesner M."/>
            <person name="Fernandez-Mora M."/>
            <person name="Edwards R.A."/>
            <person name="Vinuesa P."/>
        </authorList>
    </citation>
    <scope>NUCLEOTIDE SEQUENCE [LARGE SCALE GENOMIC DNA]</scope>
    <source>
        <strain evidence="15 31">YU39</strain>
    </source>
</reference>
<dbReference type="EMBL" id="AAHNIA010000089">
    <property type="protein sequence ID" value="EBY1705056.1"/>
    <property type="molecule type" value="Genomic_DNA"/>
</dbReference>
<dbReference type="EMBL" id="RSUA01000107">
    <property type="protein sequence ID" value="MIT52316.1"/>
    <property type="molecule type" value="Genomic_DNA"/>
</dbReference>
<reference evidence="21" key="6">
    <citation type="submission" date="2019-03" db="EMBL/GenBank/DDBJ databases">
        <authorList>
            <person name="Ashton P.M."/>
            <person name="Dallman T."/>
            <person name="Nair S."/>
            <person name="De Pinna E."/>
            <person name="Peters T."/>
            <person name="Grant K."/>
        </authorList>
    </citation>
    <scope>NUCLEOTIDE SEQUENCE [LARGE SCALE GENOMIC DNA]</scope>
    <source>
        <strain evidence="17">231108</strain>
        <strain evidence="21">265852</strain>
        <strain evidence="29">29290</strain>
        <strain evidence="19">356083</strain>
        <strain evidence="18">422529</strain>
        <strain evidence="30">425567</strain>
        <strain evidence="25">43916</strain>
        <strain evidence="23">86846</strain>
    </source>
</reference>
<dbReference type="SMR" id="A0A0D6FDK1"/>
<dbReference type="EMBL" id="CP011428">
    <property type="protein sequence ID" value="AKH09443.1"/>
    <property type="molecule type" value="Genomic_DNA"/>
</dbReference>
<evidence type="ECO:0000256" key="10">
    <source>
        <dbReference type="ARBA" id="ARBA00023157"/>
    </source>
</evidence>
<dbReference type="FunFam" id="3.40.30.10:FF:000040">
    <property type="entry name" value="Thiol:disulfide interchange protein DsbE"/>
    <property type="match status" value="1"/>
</dbReference>
<dbReference type="Proteomes" id="UP000839617">
    <property type="component" value="Unassembled WGS sequence"/>
</dbReference>
<dbReference type="PANTHER" id="PTHR42852">
    <property type="entry name" value="THIOL:DISULFIDE INTERCHANGE PROTEIN DSBE"/>
    <property type="match status" value="1"/>
</dbReference>
<evidence type="ECO:0000313" key="17">
    <source>
        <dbReference type="EMBL" id="EBW3631277.1"/>
    </source>
</evidence>
<dbReference type="Proteomes" id="UP000338496">
    <property type="component" value="Unassembled WGS sequence"/>
</dbReference>
<dbReference type="PANTHER" id="PTHR42852:SF6">
    <property type="entry name" value="THIOL:DISULFIDE INTERCHANGE PROTEIN DSBE"/>
    <property type="match status" value="1"/>
</dbReference>
<dbReference type="GO" id="GO:0005886">
    <property type="term" value="C:plasma membrane"/>
    <property type="evidence" value="ECO:0007669"/>
    <property type="project" value="UniProtKB-SubCell"/>
</dbReference>
<dbReference type="GO" id="GO:0017004">
    <property type="term" value="P:cytochrome complex assembly"/>
    <property type="evidence" value="ECO:0007669"/>
    <property type="project" value="UniProtKB-KW"/>
</dbReference>
<dbReference type="EMBL" id="AAHIPE010000018">
    <property type="protein sequence ID" value="EBW5463956.1"/>
    <property type="molecule type" value="Genomic_DNA"/>
</dbReference>
<keyword evidence="7" id="KW-0201">Cytochrome c-type biogenesis</keyword>
<evidence type="ECO:0000313" key="22">
    <source>
        <dbReference type="EMBL" id="ECU8353765.1"/>
    </source>
</evidence>
<feature type="domain" description="Thioredoxin" evidence="14">
    <location>
        <begin position="39"/>
        <end position="177"/>
    </location>
</feature>
<dbReference type="Proteomes" id="UP000839616">
    <property type="component" value="Unassembled WGS sequence"/>
</dbReference>
<evidence type="ECO:0000313" key="25">
    <source>
        <dbReference type="EMBL" id="ECY5344300.1"/>
    </source>
</evidence>
<dbReference type="KEGG" id="seni:CY43_12070"/>
<dbReference type="NCBIfam" id="NF011941">
    <property type="entry name" value="PRK15412.1"/>
    <property type="match status" value="1"/>
</dbReference>
<dbReference type="GO" id="GO:0030288">
    <property type="term" value="C:outer membrane-bounded periplasmic space"/>
    <property type="evidence" value="ECO:0007669"/>
    <property type="project" value="InterPro"/>
</dbReference>
<evidence type="ECO:0000256" key="4">
    <source>
        <dbReference type="ARBA" id="ARBA00022475"/>
    </source>
</evidence>
<keyword evidence="15" id="KW-0456">Lyase</keyword>
<keyword evidence="10" id="KW-1015">Disulfide bond</keyword>
<dbReference type="PROSITE" id="PS51352">
    <property type="entry name" value="THIOREDOXIN_2"/>
    <property type="match status" value="1"/>
</dbReference>
<dbReference type="GO" id="GO:0016829">
    <property type="term" value="F:lyase activity"/>
    <property type="evidence" value="ECO:0007669"/>
    <property type="project" value="UniProtKB-KW"/>
</dbReference>
<evidence type="ECO:0000256" key="2">
    <source>
        <dbReference type="ARBA" id="ARBA00007758"/>
    </source>
</evidence>
<dbReference type="EMBL" id="AAKRET010000008">
    <property type="protein sequence ID" value="ECU8353765.1"/>
    <property type="molecule type" value="Genomic_DNA"/>
</dbReference>
<dbReference type="PATRIC" id="fig|59201.137.peg.4827"/>
<evidence type="ECO:0000256" key="6">
    <source>
        <dbReference type="ARBA" id="ARBA00022692"/>
    </source>
</evidence>
<evidence type="ECO:0000256" key="9">
    <source>
        <dbReference type="ARBA" id="ARBA00023136"/>
    </source>
</evidence>
<evidence type="ECO:0000256" key="3">
    <source>
        <dbReference type="ARBA" id="ARBA00013827"/>
    </source>
</evidence>
<dbReference type="InterPro" id="IPR013766">
    <property type="entry name" value="Thioredoxin_domain"/>
</dbReference>
<evidence type="ECO:0000259" key="14">
    <source>
        <dbReference type="PROSITE" id="PS51352"/>
    </source>
</evidence>
<evidence type="ECO:0000313" key="33">
    <source>
        <dbReference type="Proteomes" id="UP000338496"/>
    </source>
</evidence>
<evidence type="ECO:0000313" key="32">
    <source>
        <dbReference type="Proteomes" id="UP000054461"/>
    </source>
</evidence>
<dbReference type="EMBL" id="DAAOMG010000043">
    <property type="protein sequence ID" value="HAD3704275.1"/>
    <property type="molecule type" value="Genomic_DNA"/>
</dbReference>
<gene>
    <name evidence="27" type="primary">dsbE</name>
    <name evidence="15" type="synonym">ccmG_1</name>
    <name evidence="16" type="synonym">ccmG_2</name>
    <name evidence="23" type="ORF">AAB27_23370</name>
    <name evidence="29" type="ORF">AU613_26210</name>
    <name evidence="25" type="ORF">AVC05_24160</name>
    <name evidence="22" type="ORF">B1P38_09205</name>
    <name evidence="20" type="ORF">CE70_04495</name>
    <name evidence="28" type="ORF">DD95_18280</name>
    <name evidence="17" type="ORF">DPF41_24825</name>
    <name evidence="18" type="ORF">DPS76_16145</name>
    <name evidence="30" type="ORF">DRM14_25325</name>
    <name evidence="19" type="ORF">DU071_24595</name>
    <name evidence="21" type="ORF">E0935_17970</name>
    <name evidence="24" type="ORF">F3R12_23970</name>
    <name evidence="27" type="ORF">G1P48_25155</name>
    <name evidence="26" type="ORF">GB466_24350</name>
    <name evidence="15" type="ORF">SE14_02459</name>
    <name evidence="16" type="ORF">SE14_04040</name>
</gene>
<keyword evidence="9" id="KW-0472">Membrane</keyword>
<reference evidence="27" key="5">
    <citation type="submission" date="2019-01" db="EMBL/GenBank/DDBJ databases">
        <authorList>
            <consortium name="NCBI Pathogen Detection Project"/>
        </authorList>
    </citation>
    <scope>NUCLEOTIDE SEQUENCE</scope>
    <source>
        <strain evidence="26">Salmonella enterica</strain>
        <strain evidence="27">Typhimurium</strain>
    </source>
</reference>
<keyword evidence="5" id="KW-0997">Cell inner membrane</keyword>
<dbReference type="EMBL" id="AAIKGB010000020">
    <property type="protein sequence ID" value="ECF1545115.1"/>
    <property type="molecule type" value="Genomic_DNA"/>
</dbReference>
<dbReference type="InterPro" id="IPR004799">
    <property type="entry name" value="Periplasmic_diS_OxRdtase_DsbE"/>
</dbReference>
<name>A0A0D6FDK1_SALTM</name>
<dbReference type="Proteomes" id="UP000034636">
    <property type="component" value="Chromosome"/>
</dbReference>
<proteinExistence type="inferred from homology"/>
<evidence type="ECO:0000256" key="1">
    <source>
        <dbReference type="ARBA" id="ARBA00004383"/>
    </source>
</evidence>
<comment type="function">
    <text evidence="13">Involved in disulfide bond formation. Catalyzes a late, reductive step in the assembly of periplasmic c-type cytochromes, probably the reduction of disulfide bonds of the apocytochrome c to allow covalent linkage with the heme. Possible subunit of a heme lyase.</text>
</comment>